<comment type="catalytic activity">
    <reaction evidence="7">
        <text>tRNA(Tyr) + L-tyrosine + ATP = L-tyrosyl-tRNA(Tyr) + AMP + diphosphate + H(+)</text>
        <dbReference type="Rhea" id="RHEA:10220"/>
        <dbReference type="Rhea" id="RHEA-COMP:9706"/>
        <dbReference type="Rhea" id="RHEA-COMP:9707"/>
        <dbReference type="ChEBI" id="CHEBI:15378"/>
        <dbReference type="ChEBI" id="CHEBI:30616"/>
        <dbReference type="ChEBI" id="CHEBI:33019"/>
        <dbReference type="ChEBI" id="CHEBI:58315"/>
        <dbReference type="ChEBI" id="CHEBI:78442"/>
        <dbReference type="ChEBI" id="CHEBI:78536"/>
        <dbReference type="ChEBI" id="CHEBI:456215"/>
        <dbReference type="EC" id="6.1.1.1"/>
    </reaction>
</comment>
<organism evidence="12 13">
    <name type="scientific">Candidatus Amesbacteria bacterium RIFCSPLOWO2_01_FULL_48_25</name>
    <dbReference type="NCBI Taxonomy" id="1797259"/>
    <lineage>
        <taxon>Bacteria</taxon>
        <taxon>Candidatus Amesiibacteriota</taxon>
    </lineage>
</organism>
<dbReference type="GO" id="GO:0006437">
    <property type="term" value="P:tyrosyl-tRNA aminoacylation"/>
    <property type="evidence" value="ECO:0007669"/>
    <property type="project" value="UniProtKB-UniRule"/>
</dbReference>
<evidence type="ECO:0000256" key="4">
    <source>
        <dbReference type="ARBA" id="ARBA00022840"/>
    </source>
</evidence>
<keyword evidence="9" id="KW-0694">RNA-binding</keyword>
<reference evidence="12 13" key="1">
    <citation type="journal article" date="2016" name="Nat. Commun.">
        <title>Thousands of microbial genomes shed light on interconnected biogeochemical processes in an aquifer system.</title>
        <authorList>
            <person name="Anantharaman K."/>
            <person name="Brown C.T."/>
            <person name="Hug L.A."/>
            <person name="Sharon I."/>
            <person name="Castelle C.J."/>
            <person name="Probst A.J."/>
            <person name="Thomas B.C."/>
            <person name="Singh A."/>
            <person name="Wilkins M.J."/>
            <person name="Karaoz U."/>
            <person name="Brodie E.L."/>
            <person name="Williams K.H."/>
            <person name="Hubbard S.S."/>
            <person name="Banfield J.F."/>
        </authorList>
    </citation>
    <scope>NUCLEOTIDE SEQUENCE [LARGE SCALE GENOMIC DNA]</scope>
</reference>
<feature type="domain" description="RNA-binding S4" evidence="11">
    <location>
        <begin position="321"/>
        <end position="379"/>
    </location>
</feature>
<evidence type="ECO:0000256" key="10">
    <source>
        <dbReference type="RuleBase" id="RU363036"/>
    </source>
</evidence>
<dbReference type="Proteomes" id="UP000177080">
    <property type="component" value="Unassembled WGS sequence"/>
</dbReference>
<dbReference type="SUPFAM" id="SSF52374">
    <property type="entry name" value="Nucleotidylyl transferase"/>
    <property type="match status" value="1"/>
</dbReference>
<dbReference type="PROSITE" id="PS50889">
    <property type="entry name" value="S4"/>
    <property type="match status" value="1"/>
</dbReference>
<keyword evidence="4 10" id="KW-0067">ATP-binding</keyword>
<evidence type="ECO:0000256" key="7">
    <source>
        <dbReference type="ARBA" id="ARBA00048248"/>
    </source>
</evidence>
<dbReference type="SMART" id="SM00363">
    <property type="entry name" value="S4"/>
    <property type="match status" value="1"/>
</dbReference>
<dbReference type="STRING" id="1797259.A2989_04585"/>
<dbReference type="SUPFAM" id="SSF55174">
    <property type="entry name" value="Alpha-L RNA-binding motif"/>
    <property type="match status" value="1"/>
</dbReference>
<dbReference type="InterPro" id="IPR002305">
    <property type="entry name" value="aa-tRNA-synth_Ic"/>
</dbReference>
<dbReference type="GO" id="GO:0005829">
    <property type="term" value="C:cytosol"/>
    <property type="evidence" value="ECO:0007669"/>
    <property type="project" value="TreeGrafter"/>
</dbReference>
<dbReference type="GO" id="GO:0003723">
    <property type="term" value="F:RNA binding"/>
    <property type="evidence" value="ECO:0007669"/>
    <property type="project" value="UniProtKB-KW"/>
</dbReference>
<dbReference type="CDD" id="cd00165">
    <property type="entry name" value="S4"/>
    <property type="match status" value="1"/>
</dbReference>
<dbReference type="InterPro" id="IPR002307">
    <property type="entry name" value="Tyr-tRNA-ligase"/>
</dbReference>
<dbReference type="PANTHER" id="PTHR11766">
    <property type="entry name" value="TYROSYL-TRNA SYNTHETASE"/>
    <property type="match status" value="1"/>
</dbReference>
<sequence>MDQIEELLTRGVANIIPSREKLEKLLRSERKLNVYLGIDPTSVHIHIGHATHLHRLQKLADLGHHVTFLIGDFTALVGDTSDKDSERPILTPDQIEANWQTYKNQAEKIIDFSKVAVRRNSEWLDKLSAREILNLMFQFSLNDFNSRELIKKRLESGSSIRLPEAFYPALQGYDSYSMDTDIQLGGSDQTFNMQAGRTLQKSWRDKESFILVGQFLTGTDGRKMSKSWGNAIWLDDSPNDIYGKVMSIKDKLIDEYFLLATNISKPEISNPMDLKKALAHQIVLELHSEAASDAAQSYFESTFQQGQTPTDIPAHTLTSTPTIVNALFESGLAISKSEARRLVDQRGTAIDGQVVTSYNDEVPSGATISVGSRKFAKIILE</sequence>
<comment type="similarity">
    <text evidence="10">Belongs to the class-I aminoacyl-tRNA synthetase family.</text>
</comment>
<dbReference type="InterPro" id="IPR036986">
    <property type="entry name" value="S4_RNA-bd_sf"/>
</dbReference>
<keyword evidence="5 10" id="KW-0648">Protein biosynthesis</keyword>
<dbReference type="EMBL" id="MEXN01000001">
    <property type="protein sequence ID" value="OGD04289.1"/>
    <property type="molecule type" value="Genomic_DNA"/>
</dbReference>
<evidence type="ECO:0000313" key="13">
    <source>
        <dbReference type="Proteomes" id="UP000177080"/>
    </source>
</evidence>
<dbReference type="InterPro" id="IPR014729">
    <property type="entry name" value="Rossmann-like_a/b/a_fold"/>
</dbReference>
<comment type="caution">
    <text evidence="12">The sequence shown here is derived from an EMBL/GenBank/DDBJ whole genome shotgun (WGS) entry which is preliminary data.</text>
</comment>
<evidence type="ECO:0000256" key="9">
    <source>
        <dbReference type="PROSITE-ProRule" id="PRU00182"/>
    </source>
</evidence>
<dbReference type="Pfam" id="PF00579">
    <property type="entry name" value="tRNA-synt_1b"/>
    <property type="match status" value="1"/>
</dbReference>
<protein>
    <recommendedName>
        <fullName evidence="1 8">Tyrosine--tRNA ligase</fullName>
        <ecNumber evidence="1 8">6.1.1.1</ecNumber>
    </recommendedName>
</protein>
<gene>
    <name evidence="12" type="ORF">A2989_04585</name>
</gene>
<proteinExistence type="inferred from homology"/>
<dbReference type="GO" id="GO:0004831">
    <property type="term" value="F:tyrosine-tRNA ligase activity"/>
    <property type="evidence" value="ECO:0007669"/>
    <property type="project" value="UniProtKB-UniRule"/>
</dbReference>
<evidence type="ECO:0000313" key="12">
    <source>
        <dbReference type="EMBL" id="OGD04289.1"/>
    </source>
</evidence>
<dbReference type="PRINTS" id="PR01040">
    <property type="entry name" value="TRNASYNTHTYR"/>
</dbReference>
<dbReference type="Gene3D" id="1.10.240.10">
    <property type="entry name" value="Tyrosyl-Transfer RNA Synthetase"/>
    <property type="match status" value="1"/>
</dbReference>
<evidence type="ECO:0000256" key="5">
    <source>
        <dbReference type="ARBA" id="ARBA00022917"/>
    </source>
</evidence>
<dbReference type="EC" id="6.1.1.1" evidence="1 8"/>
<dbReference type="NCBIfam" id="TIGR00234">
    <property type="entry name" value="tyrS"/>
    <property type="match status" value="1"/>
</dbReference>
<evidence type="ECO:0000256" key="8">
    <source>
        <dbReference type="NCBIfam" id="TIGR00234"/>
    </source>
</evidence>
<dbReference type="Gene3D" id="3.40.50.620">
    <property type="entry name" value="HUPs"/>
    <property type="match status" value="1"/>
</dbReference>
<evidence type="ECO:0000256" key="2">
    <source>
        <dbReference type="ARBA" id="ARBA00022598"/>
    </source>
</evidence>
<keyword evidence="2 10" id="KW-0436">Ligase</keyword>
<evidence type="ECO:0000256" key="3">
    <source>
        <dbReference type="ARBA" id="ARBA00022741"/>
    </source>
</evidence>
<dbReference type="InterPro" id="IPR024088">
    <property type="entry name" value="Tyr-tRNA-ligase_bac-type"/>
</dbReference>
<accession>A0A1F4ZD28</accession>
<dbReference type="AlphaFoldDB" id="A0A1F4ZD28"/>
<evidence type="ECO:0000256" key="6">
    <source>
        <dbReference type="ARBA" id="ARBA00023146"/>
    </source>
</evidence>
<keyword evidence="6 10" id="KW-0030">Aminoacyl-tRNA synthetase</keyword>
<keyword evidence="3 10" id="KW-0547">Nucleotide-binding</keyword>
<dbReference type="InterPro" id="IPR002942">
    <property type="entry name" value="S4_RNA-bd"/>
</dbReference>
<evidence type="ECO:0000259" key="11">
    <source>
        <dbReference type="SMART" id="SM00363"/>
    </source>
</evidence>
<name>A0A1F4ZD28_9BACT</name>
<evidence type="ECO:0000256" key="1">
    <source>
        <dbReference type="ARBA" id="ARBA00013160"/>
    </source>
</evidence>
<dbReference type="Pfam" id="PF01479">
    <property type="entry name" value="S4"/>
    <property type="match status" value="1"/>
</dbReference>
<dbReference type="Gene3D" id="3.10.290.10">
    <property type="entry name" value="RNA-binding S4 domain"/>
    <property type="match status" value="1"/>
</dbReference>
<dbReference type="GO" id="GO:0005524">
    <property type="term" value="F:ATP binding"/>
    <property type="evidence" value="ECO:0007669"/>
    <property type="project" value="UniProtKB-KW"/>
</dbReference>
<dbReference type="PANTHER" id="PTHR11766:SF1">
    <property type="entry name" value="TYROSINE--TRNA LIGASE"/>
    <property type="match status" value="1"/>
</dbReference>